<dbReference type="KEGG" id="dcr:108215526"/>
<keyword evidence="4" id="KW-1185">Reference proteome</keyword>
<reference evidence="3" key="2">
    <citation type="submission" date="2022-03" db="EMBL/GenBank/DDBJ databases">
        <title>Draft title - Genomic analysis of global carrot germplasm unveils the trajectory of domestication and the origin of high carotenoid orange carrot.</title>
        <authorList>
            <person name="Iorizzo M."/>
            <person name="Ellison S."/>
            <person name="Senalik D."/>
            <person name="Macko-Podgorni A."/>
            <person name="Grzebelus D."/>
            <person name="Bostan H."/>
            <person name="Rolling W."/>
            <person name="Curaba J."/>
            <person name="Simon P."/>
        </authorList>
    </citation>
    <scope>NUCLEOTIDE SEQUENCE</scope>
    <source>
        <tissue evidence="3">Leaf</tissue>
    </source>
</reference>
<feature type="transmembrane region" description="Helical" evidence="1">
    <location>
        <begin position="12"/>
        <end position="31"/>
    </location>
</feature>
<keyword evidence="1" id="KW-1133">Transmembrane helix</keyword>
<dbReference type="FunFam" id="1.10.510.10:FF:000477">
    <property type="entry name" value="Receptor protein kinase CRINKLY4"/>
    <property type="match status" value="1"/>
</dbReference>
<reference evidence="3" key="1">
    <citation type="journal article" date="2016" name="Nat. Genet.">
        <title>A high-quality carrot genome assembly provides new insights into carotenoid accumulation and asterid genome evolution.</title>
        <authorList>
            <person name="Iorizzo M."/>
            <person name="Ellison S."/>
            <person name="Senalik D."/>
            <person name="Zeng P."/>
            <person name="Satapoomin P."/>
            <person name="Huang J."/>
            <person name="Bowman M."/>
            <person name="Iovene M."/>
            <person name="Sanseverino W."/>
            <person name="Cavagnaro P."/>
            <person name="Yildiz M."/>
            <person name="Macko-Podgorni A."/>
            <person name="Moranska E."/>
            <person name="Grzebelus E."/>
            <person name="Grzebelus D."/>
            <person name="Ashrafi H."/>
            <person name="Zheng Z."/>
            <person name="Cheng S."/>
            <person name="Spooner D."/>
            <person name="Van Deynze A."/>
            <person name="Simon P."/>
        </authorList>
    </citation>
    <scope>NUCLEOTIDE SEQUENCE</scope>
    <source>
        <tissue evidence="3">Leaf</tissue>
    </source>
</reference>
<evidence type="ECO:0000259" key="2">
    <source>
        <dbReference type="PROSITE" id="PS50011"/>
    </source>
</evidence>
<dbReference type="FunFam" id="3.30.200.20:FF:000638">
    <property type="entry name" value="serine/threonine-protein kinase-like protein ACR4"/>
    <property type="match status" value="1"/>
</dbReference>
<dbReference type="EMBL" id="CP093343">
    <property type="protein sequence ID" value="WOG85121.1"/>
    <property type="molecule type" value="Genomic_DNA"/>
</dbReference>
<dbReference type="Gene3D" id="3.30.200.20">
    <property type="entry name" value="Phosphorylase Kinase, domain 1"/>
    <property type="match status" value="1"/>
</dbReference>
<dbReference type="InterPro" id="IPR000719">
    <property type="entry name" value="Prot_kinase_dom"/>
</dbReference>
<dbReference type="Gene3D" id="1.10.510.10">
    <property type="entry name" value="Transferase(Phosphotransferase) domain 1"/>
    <property type="match status" value="1"/>
</dbReference>
<dbReference type="GO" id="GO:0005524">
    <property type="term" value="F:ATP binding"/>
    <property type="evidence" value="ECO:0007669"/>
    <property type="project" value="InterPro"/>
</dbReference>
<sequence>MTTHDVAYDISLSFLILSFVVLVIILIIILCNKKQVKGQEILPTRKSAHIYSLIDVDEATEGFSTRRLVGQGRLGTVYTGVMSRGDMVIVKRIHPRLVLSNAGNSTFSSVLKSLCAVQHPNIVSILGFSEAPGERIIVSEFVGMISLEFYLHGNSEGVALLDWGNRLKVAAGLARGIEHLHEVVMPPIVHGCVKSSNVLIDLKFVAKICDYGLSFLTPQEKEGLVGYVDDEFWINKKGASKESDVYGLGVVLLEILSGRRSGKGFNIVEWALPLIKETKISQLLDTRIVIPSDMKPLVRLAKVAAACVGNSRKNRPSIVQVVAILNNLEEGALFISFGSL</sequence>
<keyword evidence="1" id="KW-0812">Transmembrane</keyword>
<dbReference type="InterPro" id="IPR011009">
    <property type="entry name" value="Kinase-like_dom_sf"/>
</dbReference>
<dbReference type="PROSITE" id="PS50011">
    <property type="entry name" value="PROTEIN_KINASE_DOM"/>
    <property type="match status" value="1"/>
</dbReference>
<dbReference type="AlphaFoldDB" id="A0AAF0WA84"/>
<evidence type="ECO:0000313" key="4">
    <source>
        <dbReference type="Proteomes" id="UP000077755"/>
    </source>
</evidence>
<organism evidence="3 4">
    <name type="scientific">Daucus carota subsp. sativus</name>
    <name type="common">Carrot</name>
    <dbReference type="NCBI Taxonomy" id="79200"/>
    <lineage>
        <taxon>Eukaryota</taxon>
        <taxon>Viridiplantae</taxon>
        <taxon>Streptophyta</taxon>
        <taxon>Embryophyta</taxon>
        <taxon>Tracheophyta</taxon>
        <taxon>Spermatophyta</taxon>
        <taxon>Magnoliopsida</taxon>
        <taxon>eudicotyledons</taxon>
        <taxon>Gunneridae</taxon>
        <taxon>Pentapetalae</taxon>
        <taxon>asterids</taxon>
        <taxon>campanulids</taxon>
        <taxon>Apiales</taxon>
        <taxon>Apiaceae</taxon>
        <taxon>Apioideae</taxon>
        <taxon>Scandiceae</taxon>
        <taxon>Daucinae</taxon>
        <taxon>Daucus</taxon>
        <taxon>Daucus sect. Daucus</taxon>
    </lineage>
</organism>
<feature type="domain" description="Protein kinase" evidence="2">
    <location>
        <begin position="63"/>
        <end position="335"/>
    </location>
</feature>
<dbReference type="PANTHER" id="PTHR46146">
    <property type="entry name" value="SERINE/THREONINE-PROTEIN KINASE-LIKE PROTEIN CCR4"/>
    <property type="match status" value="1"/>
</dbReference>
<gene>
    <name evidence="3" type="ORF">DCAR_0104308</name>
</gene>
<evidence type="ECO:0000313" key="3">
    <source>
        <dbReference type="EMBL" id="WOG85121.1"/>
    </source>
</evidence>
<protein>
    <recommendedName>
        <fullName evidence="2">Protein kinase domain-containing protein</fullName>
    </recommendedName>
</protein>
<dbReference type="InterPro" id="IPR001245">
    <property type="entry name" value="Ser-Thr/Tyr_kinase_cat_dom"/>
</dbReference>
<evidence type="ECO:0000256" key="1">
    <source>
        <dbReference type="SAM" id="Phobius"/>
    </source>
</evidence>
<name>A0AAF0WA84_DAUCS</name>
<dbReference type="PANTHER" id="PTHR46146:SF23">
    <property type="entry name" value="PROTEIN KINASE DOMAIN-CONTAINING PROTEIN"/>
    <property type="match status" value="1"/>
</dbReference>
<proteinExistence type="predicted"/>
<accession>A0AAF0WA84</accession>
<dbReference type="Pfam" id="PF07714">
    <property type="entry name" value="PK_Tyr_Ser-Thr"/>
    <property type="match status" value="1"/>
</dbReference>
<keyword evidence="1" id="KW-0472">Membrane</keyword>
<dbReference type="Proteomes" id="UP000077755">
    <property type="component" value="Chromosome 1"/>
</dbReference>
<dbReference type="SUPFAM" id="SSF56112">
    <property type="entry name" value="Protein kinase-like (PK-like)"/>
    <property type="match status" value="1"/>
</dbReference>
<dbReference type="GO" id="GO:0004672">
    <property type="term" value="F:protein kinase activity"/>
    <property type="evidence" value="ECO:0007669"/>
    <property type="project" value="InterPro"/>
</dbReference>